<comment type="caution">
    <text evidence="2">The sequence shown here is derived from an EMBL/GenBank/DDBJ whole genome shotgun (WGS) entry which is preliminary data.</text>
</comment>
<gene>
    <name evidence="2" type="ORF">C7I85_24030</name>
</gene>
<dbReference type="GO" id="GO:0006879">
    <property type="term" value="P:intracellular iron ion homeostasis"/>
    <property type="evidence" value="ECO:0007669"/>
    <property type="project" value="InterPro"/>
</dbReference>
<dbReference type="EMBL" id="PXYL01000017">
    <property type="protein sequence ID" value="PSJ56632.1"/>
    <property type="molecule type" value="Genomic_DNA"/>
</dbReference>
<dbReference type="InterPro" id="IPR012312">
    <property type="entry name" value="Hemerythrin-like"/>
</dbReference>
<protein>
    <recommendedName>
        <fullName evidence="1">Hemerythrin-like domain-containing protein</fullName>
    </recommendedName>
</protein>
<dbReference type="RefSeq" id="WP_106726550.1">
    <property type="nucleotide sequence ID" value="NZ_PXYL01000017.1"/>
</dbReference>
<dbReference type="AlphaFoldDB" id="A0A2P7S2E6"/>
<name>A0A2P7S2E6_9HYPH</name>
<evidence type="ECO:0000313" key="2">
    <source>
        <dbReference type="EMBL" id="PSJ56632.1"/>
    </source>
</evidence>
<evidence type="ECO:0000259" key="1">
    <source>
        <dbReference type="Pfam" id="PF01814"/>
    </source>
</evidence>
<organism evidence="2 3">
    <name type="scientific">Pseudaminobacter soli</name>
    <name type="common">ex Li et al. 2025</name>
    <dbReference type="NCBI Taxonomy" id="1295366"/>
    <lineage>
        <taxon>Bacteria</taxon>
        <taxon>Pseudomonadati</taxon>
        <taxon>Pseudomonadota</taxon>
        <taxon>Alphaproteobacteria</taxon>
        <taxon>Hyphomicrobiales</taxon>
        <taxon>Phyllobacteriaceae</taxon>
        <taxon>Pseudaminobacter</taxon>
    </lineage>
</organism>
<dbReference type="Proteomes" id="UP000240653">
    <property type="component" value="Unassembled WGS sequence"/>
</dbReference>
<dbReference type="CDD" id="cd12109">
    <property type="entry name" value="Hr_FBXL5"/>
    <property type="match status" value="1"/>
</dbReference>
<dbReference type="InterPro" id="IPR045808">
    <property type="entry name" value="Hr_FBXL5"/>
</dbReference>
<keyword evidence="3" id="KW-1185">Reference proteome</keyword>
<feature type="domain" description="Hemerythrin-like" evidence="1">
    <location>
        <begin position="44"/>
        <end position="151"/>
    </location>
</feature>
<proteinExistence type="predicted"/>
<dbReference type="OrthoDB" id="5635488at2"/>
<dbReference type="Gene3D" id="1.20.120.520">
    <property type="entry name" value="nmb1532 protein domain like"/>
    <property type="match status" value="1"/>
</dbReference>
<evidence type="ECO:0000313" key="3">
    <source>
        <dbReference type="Proteomes" id="UP000240653"/>
    </source>
</evidence>
<sequence>MPHSLHLTKITDLNDRHDIYGPIHKGLRKAQCDLLARLGNVDFGDARATADLLSDMRALLVLAAAHLEHEDRHIHDALRTRGAASVDRLDHQHDDHRATFAELETLLASIEAASAEERPGLGRRLYLAFGTYVAHDLEHMHEEETVAAPQLWSLFSDAEMMAIENRIVGSLPPEKAMAFMRLMIPAINPAERAALLGGMKQQAPREAFDAVIEFAARPNLSAAEFADLARRLDLVA</sequence>
<reference evidence="2 3" key="1">
    <citation type="submission" date="2018-03" db="EMBL/GenBank/DDBJ databases">
        <title>The draft genome of Mesorhizobium soli JCM 19897.</title>
        <authorList>
            <person name="Li L."/>
            <person name="Liu L."/>
            <person name="Liang L."/>
            <person name="Wang T."/>
            <person name="Zhang X."/>
        </authorList>
    </citation>
    <scope>NUCLEOTIDE SEQUENCE [LARGE SCALE GENOMIC DNA]</scope>
    <source>
        <strain evidence="2 3">JCM 19897</strain>
    </source>
</reference>
<accession>A0A2P7S2E6</accession>
<dbReference type="Pfam" id="PF01814">
    <property type="entry name" value="Hemerythrin"/>
    <property type="match status" value="1"/>
</dbReference>